<dbReference type="Pfam" id="PF01022">
    <property type="entry name" value="HTH_5"/>
    <property type="match status" value="1"/>
</dbReference>
<name>A0A3N0D0T5_SINP1</name>
<comment type="caution">
    <text evidence="2">The sequence shown here is derived from an EMBL/GenBank/DDBJ whole genome shotgun (WGS) entry which is preliminary data.</text>
</comment>
<dbReference type="InterPro" id="IPR001845">
    <property type="entry name" value="HTH_ArsR_DNA-bd_dom"/>
</dbReference>
<keyword evidence="3" id="KW-1185">Reference proteome</keyword>
<dbReference type="InterPro" id="IPR011991">
    <property type="entry name" value="ArsR-like_HTH"/>
</dbReference>
<protein>
    <submittedName>
        <fullName evidence="2">ArsR family transcriptional regulator</fullName>
    </submittedName>
</protein>
<dbReference type="PRINTS" id="PR00778">
    <property type="entry name" value="HTHARSR"/>
</dbReference>
<dbReference type="AlphaFoldDB" id="A0A3N0D0T5"/>
<dbReference type="SUPFAM" id="SSF46785">
    <property type="entry name" value="Winged helix' DNA-binding domain"/>
    <property type="match status" value="1"/>
</dbReference>
<feature type="domain" description="HTH arsR-type" evidence="1">
    <location>
        <begin position="1"/>
        <end position="88"/>
    </location>
</feature>
<dbReference type="OrthoDB" id="9799175at2"/>
<proteinExistence type="predicted"/>
<accession>A0A3N0D0T5</accession>
<evidence type="ECO:0000259" key="1">
    <source>
        <dbReference type="PROSITE" id="PS50987"/>
    </source>
</evidence>
<reference evidence="2 3" key="1">
    <citation type="submission" date="2018-10" db="EMBL/GenBank/DDBJ databases">
        <title>Sinomicrobium pectinilyticum sp. nov., a pectinase-producing bacterium isolated from alkaline and saline soil, and emended description of the genus Sinomicrobium.</title>
        <authorList>
            <person name="Cheng B."/>
            <person name="Li C."/>
            <person name="Lai Q."/>
            <person name="Du M."/>
            <person name="Shao Z."/>
            <person name="Xu P."/>
            <person name="Yang C."/>
        </authorList>
    </citation>
    <scope>NUCLEOTIDE SEQUENCE [LARGE SCALE GENOMIC DNA]</scope>
    <source>
        <strain evidence="2 3">5DNS001</strain>
    </source>
</reference>
<evidence type="ECO:0000313" key="3">
    <source>
        <dbReference type="Proteomes" id="UP000267469"/>
    </source>
</evidence>
<sequence>MRRDVYQAIADPTRRQILMSLTGERKKVNALAAQFDMTRQAVSLHVKFLQECGVISIEQEGRERYCCLEAQKLSEVADWLEPFRTLWNKRLDRLDNLLDELQGKNKKR</sequence>
<dbReference type="EMBL" id="RJTM01000180">
    <property type="protein sequence ID" value="RNL69268.1"/>
    <property type="molecule type" value="Genomic_DNA"/>
</dbReference>
<dbReference type="GO" id="GO:0003700">
    <property type="term" value="F:DNA-binding transcription factor activity"/>
    <property type="evidence" value="ECO:0007669"/>
    <property type="project" value="InterPro"/>
</dbReference>
<dbReference type="PANTHER" id="PTHR38600">
    <property type="entry name" value="TRANSCRIPTIONAL REGULATORY PROTEIN"/>
    <property type="match status" value="1"/>
</dbReference>
<organism evidence="2 3">
    <name type="scientific">Sinomicrobium pectinilyticum</name>
    <dbReference type="NCBI Taxonomy" id="1084421"/>
    <lineage>
        <taxon>Bacteria</taxon>
        <taxon>Pseudomonadati</taxon>
        <taxon>Bacteroidota</taxon>
        <taxon>Flavobacteriia</taxon>
        <taxon>Flavobacteriales</taxon>
        <taxon>Flavobacteriaceae</taxon>
        <taxon>Sinomicrobium</taxon>
    </lineage>
</organism>
<dbReference type="PANTHER" id="PTHR38600:SF2">
    <property type="entry name" value="SLL0088 PROTEIN"/>
    <property type="match status" value="1"/>
</dbReference>
<dbReference type="Proteomes" id="UP000267469">
    <property type="component" value="Unassembled WGS sequence"/>
</dbReference>
<gene>
    <name evidence="2" type="ORF">ED312_22330</name>
</gene>
<dbReference type="NCBIfam" id="NF033788">
    <property type="entry name" value="HTH_metalloreg"/>
    <property type="match status" value="1"/>
</dbReference>
<dbReference type="CDD" id="cd00090">
    <property type="entry name" value="HTH_ARSR"/>
    <property type="match status" value="1"/>
</dbReference>
<dbReference type="PROSITE" id="PS50987">
    <property type="entry name" value="HTH_ARSR_2"/>
    <property type="match status" value="1"/>
</dbReference>
<dbReference type="InterPro" id="IPR036388">
    <property type="entry name" value="WH-like_DNA-bd_sf"/>
</dbReference>
<dbReference type="Gene3D" id="1.10.10.10">
    <property type="entry name" value="Winged helix-like DNA-binding domain superfamily/Winged helix DNA-binding domain"/>
    <property type="match status" value="1"/>
</dbReference>
<dbReference type="SMART" id="SM00418">
    <property type="entry name" value="HTH_ARSR"/>
    <property type="match status" value="1"/>
</dbReference>
<evidence type="ECO:0000313" key="2">
    <source>
        <dbReference type="EMBL" id="RNL69268.1"/>
    </source>
</evidence>
<dbReference type="RefSeq" id="WP_123218237.1">
    <property type="nucleotide sequence ID" value="NZ_RJTM01000180.1"/>
</dbReference>
<dbReference type="InterPro" id="IPR036390">
    <property type="entry name" value="WH_DNA-bd_sf"/>
</dbReference>